<comment type="caution">
    <text evidence="3">The sequence shown here is derived from an EMBL/GenBank/DDBJ whole genome shotgun (WGS) entry which is preliminary data.</text>
</comment>
<evidence type="ECO:0000313" key="4">
    <source>
        <dbReference type="Proteomes" id="UP000887116"/>
    </source>
</evidence>
<name>A0A8X6F5M7_TRICU</name>
<organism evidence="3 4">
    <name type="scientific">Trichonephila clavata</name>
    <name type="common">Joro spider</name>
    <name type="synonym">Nephila clavata</name>
    <dbReference type="NCBI Taxonomy" id="2740835"/>
    <lineage>
        <taxon>Eukaryota</taxon>
        <taxon>Metazoa</taxon>
        <taxon>Ecdysozoa</taxon>
        <taxon>Arthropoda</taxon>
        <taxon>Chelicerata</taxon>
        <taxon>Arachnida</taxon>
        <taxon>Araneae</taxon>
        <taxon>Araneomorphae</taxon>
        <taxon>Entelegynae</taxon>
        <taxon>Araneoidea</taxon>
        <taxon>Nephilidae</taxon>
        <taxon>Trichonephila</taxon>
    </lineage>
</organism>
<gene>
    <name evidence="3" type="primary">AVEN_183894_1</name>
    <name evidence="3" type="ORF">TNCT_585831</name>
</gene>
<dbReference type="PANTHER" id="PTHR46609:SF8">
    <property type="entry name" value="YQAJ VIRAL RECOMBINASE DOMAIN-CONTAINING PROTEIN"/>
    <property type="match status" value="1"/>
</dbReference>
<reference evidence="3" key="1">
    <citation type="submission" date="2020-07" db="EMBL/GenBank/DDBJ databases">
        <title>Multicomponent nature underlies the extraordinary mechanical properties of spider dragline silk.</title>
        <authorList>
            <person name="Kono N."/>
            <person name="Nakamura H."/>
            <person name="Mori M."/>
            <person name="Yoshida Y."/>
            <person name="Ohtoshi R."/>
            <person name="Malay A.D."/>
            <person name="Moran D.A.P."/>
            <person name="Tomita M."/>
            <person name="Numata K."/>
            <person name="Arakawa K."/>
        </authorList>
    </citation>
    <scope>NUCLEOTIDE SEQUENCE</scope>
</reference>
<evidence type="ECO:0000313" key="3">
    <source>
        <dbReference type="EMBL" id="GFQ71017.1"/>
    </source>
</evidence>
<dbReference type="InterPro" id="IPR019080">
    <property type="entry name" value="YqaJ_viral_recombinase"/>
</dbReference>
<dbReference type="OrthoDB" id="6433642at2759"/>
<keyword evidence="4" id="KW-1185">Reference proteome</keyword>
<protein>
    <submittedName>
        <fullName evidence="3">YqaJ domain-containing protein</fullName>
    </submittedName>
</protein>
<sequence>MNVTYMSKYVFASCDRTTGTILDTCVESNLTDFINEEKRLSQSRQDIDGYYGLKAVVNGGRCKRSRGHGYNASSGVAVIIGMATQKIIFIGIRNKICLICQAIEAGRIPATKTGMALLLEKISYGGRVLKVECAYHAVRRFGRALDKLQRDTKSGLFVDPENPYLCTSPDGLIGSDGLIVIKCPYSAKNSKNLKEFCASNKKYGLTVHDDGSIHLPSTHKFYYQIQGQLNITNRQWCDLFLWCGDDTLTIRVKRDKHFWNNNLPKLKQFYFNLILPEILDPRVTRNMPLRELPQTTVISQRKRKNTCNAEEIIKKNTTPFDNANVDKFKKCISVQEPNKPAIIVQDKTPYPKRKRKPKIIFDL</sequence>
<dbReference type="InterPro" id="IPR011604">
    <property type="entry name" value="PDDEXK-like_dom_sf"/>
</dbReference>
<dbReference type="InterPro" id="IPR011335">
    <property type="entry name" value="Restrct_endonuc-II-like"/>
</dbReference>
<dbReference type="EMBL" id="BMAO01001100">
    <property type="protein sequence ID" value="GFQ71017.1"/>
    <property type="molecule type" value="Genomic_DNA"/>
</dbReference>
<dbReference type="InterPro" id="IPR049012">
    <property type="entry name" value="Mutator_transp_dom"/>
</dbReference>
<dbReference type="PANTHER" id="PTHR46609">
    <property type="entry name" value="EXONUCLEASE, PHAGE-TYPE/RECB, C-TERMINAL DOMAIN-CONTAINING PROTEIN"/>
    <property type="match status" value="1"/>
</dbReference>
<evidence type="ECO:0000259" key="1">
    <source>
        <dbReference type="Pfam" id="PF09588"/>
    </source>
</evidence>
<dbReference type="Pfam" id="PF20700">
    <property type="entry name" value="Mutator"/>
    <property type="match status" value="1"/>
</dbReference>
<dbReference type="Pfam" id="PF09588">
    <property type="entry name" value="YqaJ"/>
    <property type="match status" value="1"/>
</dbReference>
<feature type="domain" description="Mutator-like transposase" evidence="2">
    <location>
        <begin position="1"/>
        <end position="105"/>
    </location>
</feature>
<dbReference type="GO" id="GO:0006281">
    <property type="term" value="P:DNA repair"/>
    <property type="evidence" value="ECO:0007669"/>
    <property type="project" value="UniProtKB-ARBA"/>
</dbReference>
<dbReference type="Gene3D" id="3.90.320.10">
    <property type="match status" value="1"/>
</dbReference>
<dbReference type="AlphaFoldDB" id="A0A8X6F5M7"/>
<feature type="domain" description="YqaJ viral recombinase" evidence="1">
    <location>
        <begin position="147"/>
        <end position="234"/>
    </location>
</feature>
<dbReference type="CDD" id="cd22343">
    <property type="entry name" value="PDDEXK_lambda_exonuclease-like"/>
    <property type="match status" value="1"/>
</dbReference>
<dbReference type="Proteomes" id="UP000887116">
    <property type="component" value="Unassembled WGS sequence"/>
</dbReference>
<dbReference type="SUPFAM" id="SSF52980">
    <property type="entry name" value="Restriction endonuclease-like"/>
    <property type="match status" value="1"/>
</dbReference>
<accession>A0A8X6F5M7</accession>
<proteinExistence type="predicted"/>
<dbReference type="InterPro" id="IPR051703">
    <property type="entry name" value="NF-kappa-B_Signaling_Reg"/>
</dbReference>
<evidence type="ECO:0000259" key="2">
    <source>
        <dbReference type="Pfam" id="PF20700"/>
    </source>
</evidence>